<name>A0A6G1PQA5_CHAAH</name>
<dbReference type="AlphaFoldDB" id="A0A6G1PQA5"/>
<protein>
    <submittedName>
        <fullName evidence="3">Cathepsin K</fullName>
    </submittedName>
</protein>
<dbReference type="Proteomes" id="UP000503349">
    <property type="component" value="Chromosome 7"/>
</dbReference>
<dbReference type="InterPro" id="IPR025660">
    <property type="entry name" value="Pept_his_AS"/>
</dbReference>
<evidence type="ECO:0000256" key="1">
    <source>
        <dbReference type="ARBA" id="ARBA00008455"/>
    </source>
</evidence>
<dbReference type="PANTHER" id="PTHR12411">
    <property type="entry name" value="CYSTEINE PROTEASE FAMILY C1-RELATED"/>
    <property type="match status" value="1"/>
</dbReference>
<reference evidence="3 4" key="1">
    <citation type="submission" date="2019-02" db="EMBL/GenBank/DDBJ databases">
        <title>Opniocepnalus argus genome.</title>
        <authorList>
            <person name="Zhou C."/>
            <person name="Xiao S."/>
        </authorList>
    </citation>
    <scope>NUCLEOTIDE SEQUENCE [LARGE SCALE GENOMIC DNA]</scope>
    <source>
        <strain evidence="3">OARG1902GOOAL</strain>
        <tissue evidence="3">Muscle</tissue>
    </source>
</reference>
<proteinExistence type="inferred from homology"/>
<dbReference type="GO" id="GO:0006508">
    <property type="term" value="P:proteolysis"/>
    <property type="evidence" value="ECO:0007669"/>
    <property type="project" value="InterPro"/>
</dbReference>
<evidence type="ECO:0000259" key="2">
    <source>
        <dbReference type="SMART" id="SM00645"/>
    </source>
</evidence>
<dbReference type="CDD" id="cd02248">
    <property type="entry name" value="Peptidase_C1A"/>
    <property type="match status" value="1"/>
</dbReference>
<dbReference type="SUPFAM" id="SSF54001">
    <property type="entry name" value="Cysteine proteinases"/>
    <property type="match status" value="1"/>
</dbReference>
<evidence type="ECO:0000313" key="4">
    <source>
        <dbReference type="Proteomes" id="UP000503349"/>
    </source>
</evidence>
<organism evidence="3 4">
    <name type="scientific">Channa argus</name>
    <name type="common">Northern snakehead</name>
    <name type="synonym">Ophicephalus argus</name>
    <dbReference type="NCBI Taxonomy" id="215402"/>
    <lineage>
        <taxon>Eukaryota</taxon>
        <taxon>Metazoa</taxon>
        <taxon>Chordata</taxon>
        <taxon>Craniata</taxon>
        <taxon>Vertebrata</taxon>
        <taxon>Euteleostomi</taxon>
        <taxon>Actinopterygii</taxon>
        <taxon>Neopterygii</taxon>
        <taxon>Teleostei</taxon>
        <taxon>Neoteleostei</taxon>
        <taxon>Acanthomorphata</taxon>
        <taxon>Anabantaria</taxon>
        <taxon>Anabantiformes</taxon>
        <taxon>Channoidei</taxon>
        <taxon>Channidae</taxon>
        <taxon>Channa</taxon>
    </lineage>
</organism>
<evidence type="ECO:0000313" key="3">
    <source>
        <dbReference type="EMBL" id="KAF3692363.1"/>
    </source>
</evidence>
<dbReference type="InterPro" id="IPR000668">
    <property type="entry name" value="Peptidase_C1A_C"/>
</dbReference>
<keyword evidence="4" id="KW-1185">Reference proteome</keyword>
<dbReference type="PROSITE" id="PS00639">
    <property type="entry name" value="THIOL_PROTEASE_HIS"/>
    <property type="match status" value="1"/>
</dbReference>
<feature type="domain" description="Peptidase C1A papain C-terminal" evidence="2">
    <location>
        <begin position="1"/>
        <end position="127"/>
    </location>
</feature>
<dbReference type="Gene3D" id="3.90.70.10">
    <property type="entry name" value="Cysteine proteinases"/>
    <property type="match status" value="1"/>
</dbReference>
<dbReference type="GO" id="GO:0008234">
    <property type="term" value="F:cysteine-type peptidase activity"/>
    <property type="evidence" value="ECO:0007669"/>
    <property type="project" value="InterPro"/>
</dbReference>
<accession>A0A6G1PQA5</accession>
<dbReference type="InterPro" id="IPR039417">
    <property type="entry name" value="Peptidase_C1A_papain-like"/>
</dbReference>
<reference evidence="4" key="2">
    <citation type="submission" date="2019-02" db="EMBL/GenBank/DDBJ databases">
        <title>Opniocepnalus argus Var Kimnra genome.</title>
        <authorList>
            <person name="Zhou C."/>
            <person name="Xiao S."/>
        </authorList>
    </citation>
    <scope>NUCLEOTIDE SEQUENCE [LARGE SCALE GENOMIC DNA]</scope>
</reference>
<dbReference type="InterPro" id="IPR038765">
    <property type="entry name" value="Papain-like_cys_pep_sf"/>
</dbReference>
<dbReference type="Pfam" id="PF00112">
    <property type="entry name" value="Peptidase_C1"/>
    <property type="match status" value="1"/>
</dbReference>
<gene>
    <name evidence="3" type="ORF">EXN66_Car008039</name>
</gene>
<comment type="similarity">
    <text evidence="1">Belongs to the peptidase C1 family.</text>
</comment>
<sequence>MPKQKQHCSYNAAAKTAECKGFEEIPEGNELALAAALSEVGPLSVAINAKGLQFQFYGQGIYYNPECNEDKLNHAMLLVGYGETPEGKKYWIVKNSHGVLWGQQGYIWIARDRENHCGIASDASYPLM</sequence>
<dbReference type="InterPro" id="IPR013128">
    <property type="entry name" value="Peptidase_C1A"/>
</dbReference>
<dbReference type="EMBL" id="CM015718">
    <property type="protein sequence ID" value="KAF3692363.1"/>
    <property type="molecule type" value="Genomic_DNA"/>
</dbReference>
<dbReference type="SMART" id="SM00645">
    <property type="entry name" value="Pept_C1"/>
    <property type="match status" value="1"/>
</dbReference>